<dbReference type="Pfam" id="PF05045">
    <property type="entry name" value="RgpF"/>
    <property type="match status" value="1"/>
</dbReference>
<evidence type="ECO:0000313" key="4">
    <source>
        <dbReference type="Proteomes" id="UP000264980"/>
    </source>
</evidence>
<evidence type="ECO:0000313" key="3">
    <source>
        <dbReference type="Proteomes" id="UP000033924"/>
    </source>
</evidence>
<dbReference type="AlphaFoldDB" id="A0A0M2KB69"/>
<protein>
    <recommendedName>
        <fullName evidence="5">Lipopolysaccharide biosynthesis protein</fullName>
    </recommendedName>
</protein>
<evidence type="ECO:0000313" key="1">
    <source>
        <dbReference type="EMBL" id="AXF75742.1"/>
    </source>
</evidence>
<reference evidence="1 4" key="2">
    <citation type="submission" date="2016-01" db="EMBL/GenBank/DDBJ databases">
        <authorList>
            <person name="Oliw E.H."/>
        </authorList>
    </citation>
    <scope>NUCLEOTIDE SEQUENCE [LARGE SCALE GENOMIC DNA]</scope>
    <source>
        <strain evidence="1 4">MDcuke</strain>
    </source>
</reference>
<keyword evidence="3" id="KW-1185">Reference proteome</keyword>
<dbReference type="EMBL" id="JXNU01000003">
    <property type="protein sequence ID" value="KKF34522.1"/>
    <property type="molecule type" value="Genomic_DNA"/>
</dbReference>
<dbReference type="InterPro" id="IPR007739">
    <property type="entry name" value="RgpF"/>
</dbReference>
<dbReference type="STRING" id="65700.SY86_02075"/>
<dbReference type="Proteomes" id="UP000264980">
    <property type="component" value="Chromosome"/>
</dbReference>
<name>A0A0M2KB69_9GAMM</name>
<evidence type="ECO:0008006" key="5">
    <source>
        <dbReference type="Google" id="ProtNLM"/>
    </source>
</evidence>
<sequence length="427" mass="48828">MGKMARLLRKMKEIVLRMGLEAYFSTVSSIETARTKKYSNILSERMGNTDIVVIIALYEKTMLRSDVRRYLETLKKKGAYIIAANTCELSVEDVKLISGIVDVYIEKDNIGRDFGSYKECVLYFFDKGINNICKRLLICNDSVFYCTDGIDAFVDEMIKSKKNVLGSTENHDFFRHLGSFFLSISSNIFNNKAFLAFWKNYKKTNVRPHIIKKGELALSAMLFSASHGDIDFSSLYNASKIDVWADSKDKILDLPSLIRNGEVTSGSFVNLQENFCKNLIIDSYYRLYLKEGISSPEIKTSKELMKQEIDERVGYLTFIQWIDFLKSDVTSIPDTLLAAIKSVCLEIFTQGSQIHLNAVIFKMMGMPIIKLDLLYRSALSFCDILLLTDMIQNAKERAELKKILFCRLSGDKFHFGFRKAAFKLGYI</sequence>
<dbReference type="Proteomes" id="UP000033924">
    <property type="component" value="Unassembled WGS sequence"/>
</dbReference>
<accession>A0A0M2KB69</accession>
<evidence type="ECO:0000313" key="2">
    <source>
        <dbReference type="EMBL" id="KKF34522.1"/>
    </source>
</evidence>
<proteinExistence type="predicted"/>
<reference evidence="2 3" key="1">
    <citation type="submission" date="2015-01" db="EMBL/GenBank/DDBJ databases">
        <title>Erwinia tracheiphila.</title>
        <authorList>
            <person name="Shapiro L.R."/>
        </authorList>
    </citation>
    <scope>NUCLEOTIDE SEQUENCE [LARGE SCALE GENOMIC DNA]</scope>
    <source>
        <strain evidence="2 3">BuffGH</strain>
    </source>
</reference>
<dbReference type="RefSeq" id="WP_040465794.1">
    <property type="nucleotide sequence ID" value="NZ_CP013970.1"/>
</dbReference>
<organism evidence="2 3">
    <name type="scientific">Erwinia tracheiphila</name>
    <dbReference type="NCBI Taxonomy" id="65700"/>
    <lineage>
        <taxon>Bacteria</taxon>
        <taxon>Pseudomonadati</taxon>
        <taxon>Pseudomonadota</taxon>
        <taxon>Gammaproteobacteria</taxon>
        <taxon>Enterobacterales</taxon>
        <taxon>Erwiniaceae</taxon>
        <taxon>Erwinia</taxon>
    </lineage>
</organism>
<gene>
    <name evidence="1" type="ORF">AV903_05960</name>
    <name evidence="2" type="ORF">SY86_02075</name>
</gene>
<dbReference type="PATRIC" id="fig|65700.7.peg.500"/>
<dbReference type="EMBL" id="CP013970">
    <property type="protein sequence ID" value="AXF75742.1"/>
    <property type="molecule type" value="Genomic_DNA"/>
</dbReference>